<accession>A0A1I0XBC8</accession>
<evidence type="ECO:0000256" key="6">
    <source>
        <dbReference type="RuleBase" id="RU000492"/>
    </source>
</evidence>
<dbReference type="Pfam" id="PF00270">
    <property type="entry name" value="DEAD"/>
    <property type="match status" value="1"/>
</dbReference>
<feature type="region of interest" description="Disordered" evidence="7">
    <location>
        <begin position="506"/>
        <end position="716"/>
    </location>
</feature>
<organism evidence="10 11">
    <name type="scientific">Poseidonocella pacifica</name>
    <dbReference type="NCBI Taxonomy" id="871651"/>
    <lineage>
        <taxon>Bacteria</taxon>
        <taxon>Pseudomonadati</taxon>
        <taxon>Pseudomonadota</taxon>
        <taxon>Alphaproteobacteria</taxon>
        <taxon>Rhodobacterales</taxon>
        <taxon>Roseobacteraceae</taxon>
        <taxon>Poseidonocella</taxon>
    </lineage>
</organism>
<dbReference type="InterPro" id="IPR000629">
    <property type="entry name" value="RNA-helicase_DEAD-box_CS"/>
</dbReference>
<dbReference type="Proteomes" id="UP000198796">
    <property type="component" value="Unassembled WGS sequence"/>
</dbReference>
<dbReference type="OrthoDB" id="9805696at2"/>
<evidence type="ECO:0000256" key="1">
    <source>
        <dbReference type="ARBA" id="ARBA00022741"/>
    </source>
</evidence>
<dbReference type="CDD" id="cd12252">
    <property type="entry name" value="RRM_DbpA"/>
    <property type="match status" value="1"/>
</dbReference>
<dbReference type="RefSeq" id="WP_092064205.1">
    <property type="nucleotide sequence ID" value="NZ_FOJU01000003.1"/>
</dbReference>
<dbReference type="InterPro" id="IPR011545">
    <property type="entry name" value="DEAD/DEAH_box_helicase_dom"/>
</dbReference>
<dbReference type="AlphaFoldDB" id="A0A1I0XBC8"/>
<dbReference type="InterPro" id="IPR012677">
    <property type="entry name" value="Nucleotide-bd_a/b_plait_sf"/>
</dbReference>
<reference evidence="10 11" key="1">
    <citation type="submission" date="2016-10" db="EMBL/GenBank/DDBJ databases">
        <authorList>
            <person name="de Groot N.N."/>
        </authorList>
    </citation>
    <scope>NUCLEOTIDE SEQUENCE [LARGE SCALE GENOMIC DNA]</scope>
    <source>
        <strain evidence="10 11">DSM 29316</strain>
    </source>
</reference>
<dbReference type="CDD" id="cd18787">
    <property type="entry name" value="SF2_C_DEAD"/>
    <property type="match status" value="1"/>
</dbReference>
<feature type="compositionally biased region" description="Low complexity" evidence="7">
    <location>
        <begin position="682"/>
        <end position="696"/>
    </location>
</feature>
<gene>
    <name evidence="10" type="ORF">SAMN05421688_2097</name>
</gene>
<dbReference type="GO" id="GO:0005829">
    <property type="term" value="C:cytosol"/>
    <property type="evidence" value="ECO:0007669"/>
    <property type="project" value="TreeGrafter"/>
</dbReference>
<dbReference type="PROSITE" id="PS51192">
    <property type="entry name" value="HELICASE_ATP_BIND_1"/>
    <property type="match status" value="1"/>
</dbReference>
<dbReference type="InterPro" id="IPR044742">
    <property type="entry name" value="DEAD/DEAH_RhlB"/>
</dbReference>
<dbReference type="Gene3D" id="3.40.50.300">
    <property type="entry name" value="P-loop containing nucleotide triphosphate hydrolases"/>
    <property type="match status" value="2"/>
</dbReference>
<dbReference type="SMART" id="SM00490">
    <property type="entry name" value="HELICc"/>
    <property type="match status" value="1"/>
</dbReference>
<dbReference type="InterPro" id="IPR050079">
    <property type="entry name" value="DEAD_box_RNA_helicase"/>
</dbReference>
<dbReference type="PANTHER" id="PTHR47959:SF1">
    <property type="entry name" value="ATP-DEPENDENT RNA HELICASE DBPA"/>
    <property type="match status" value="1"/>
</dbReference>
<name>A0A1I0XBC8_9RHOB</name>
<dbReference type="Pfam" id="PF03880">
    <property type="entry name" value="DbpA"/>
    <property type="match status" value="1"/>
</dbReference>
<dbReference type="GO" id="GO:0003724">
    <property type="term" value="F:RNA helicase activity"/>
    <property type="evidence" value="ECO:0007669"/>
    <property type="project" value="UniProtKB-ARBA"/>
</dbReference>
<keyword evidence="2 6" id="KW-0378">Hydrolase</keyword>
<dbReference type="PANTHER" id="PTHR47959">
    <property type="entry name" value="ATP-DEPENDENT RNA HELICASE RHLE-RELATED"/>
    <property type="match status" value="1"/>
</dbReference>
<dbReference type="InterPro" id="IPR001650">
    <property type="entry name" value="Helicase_C-like"/>
</dbReference>
<dbReference type="EMBL" id="FOJU01000003">
    <property type="protein sequence ID" value="SFA98389.1"/>
    <property type="molecule type" value="Genomic_DNA"/>
</dbReference>
<dbReference type="STRING" id="871651.SAMN05421688_2097"/>
<dbReference type="CDD" id="cd00268">
    <property type="entry name" value="DEADc"/>
    <property type="match status" value="1"/>
</dbReference>
<dbReference type="GO" id="GO:0005524">
    <property type="term" value="F:ATP binding"/>
    <property type="evidence" value="ECO:0007669"/>
    <property type="project" value="UniProtKB-KW"/>
</dbReference>
<comment type="similarity">
    <text evidence="5 6">Belongs to the DEAD box helicase family.</text>
</comment>
<evidence type="ECO:0000259" key="8">
    <source>
        <dbReference type="PROSITE" id="PS51192"/>
    </source>
</evidence>
<dbReference type="PROSITE" id="PS00039">
    <property type="entry name" value="DEAD_ATP_HELICASE"/>
    <property type="match status" value="1"/>
</dbReference>
<dbReference type="SUPFAM" id="SSF52540">
    <property type="entry name" value="P-loop containing nucleoside triphosphate hydrolases"/>
    <property type="match status" value="1"/>
</dbReference>
<evidence type="ECO:0000256" key="2">
    <source>
        <dbReference type="ARBA" id="ARBA00022801"/>
    </source>
</evidence>
<dbReference type="InterPro" id="IPR014001">
    <property type="entry name" value="Helicase_ATP-bd"/>
</dbReference>
<evidence type="ECO:0000256" key="3">
    <source>
        <dbReference type="ARBA" id="ARBA00022806"/>
    </source>
</evidence>
<evidence type="ECO:0000256" key="4">
    <source>
        <dbReference type="ARBA" id="ARBA00022840"/>
    </source>
</evidence>
<proteinExistence type="inferred from homology"/>
<feature type="compositionally biased region" description="Basic and acidic residues" evidence="7">
    <location>
        <begin position="645"/>
        <end position="669"/>
    </location>
</feature>
<sequence>MIHTLSEALAERGYETLTPVQEAVTQPELQDADLLVSAQTGSGKTVGFGLAIGTTLLGENGKLGPAAAPLALIVAPTRELAFQVTRELEWLYAKAGARVASCVGGMDMRDERRTLERGAHIVVGTPGRLRDHIQRRSLDMTGLRAVVLDEADEMLDLGFREDLEFMLGEAPQDRRTLLFSATVPPMIATLARQYQRDAVRVTTVSEKGQHADIAYQALRVAPQDGESAIINVLRFHDAQNAIVFANTRAAVNRLAARFGNRGFAVVTLSGELSQAERTHALQAMRDGRARVCVATDVAARGIDLPNLELVVHAELPSNVEGLLHRSGRTGRAGRKGISALIVPPKMVKRAERLLRSAGVTAEWIGAPGAEEILRRDEERLLNDPTWSQDITDGEGEFAAKLLDLHSPQAIAAAYLRLYRSKHSAPEELSSPDARGPATERAPFGPSQWFALSVGRDDRAEPRWLLPLLCRAGGLTKEAIGAIRVQQTETFVELTQASVPNFEAALGEGGTLEDGVSARKIDGAPEFGGSRGAPRPDGPKRDKPRHDGPKRSAAKPSYSKSDAPAPVRPADKPADKPVDNSVGKPVSAEGIAPKEVRSDFKEQTQRPAESKKPAYVDKSEKPFNKGKPTGKPGGKPGKGKPFKAKGGPDRAKSGTDKPRGPAKPARDRDTSAASDTSRRFKPPRGAGAKPGARPASKGARKPGPKPGGHTPPRRPKS</sequence>
<keyword evidence="3 6" id="KW-0347">Helicase</keyword>
<evidence type="ECO:0000259" key="9">
    <source>
        <dbReference type="PROSITE" id="PS51194"/>
    </source>
</evidence>
<feature type="compositionally biased region" description="Basic and acidic residues" evidence="7">
    <location>
        <begin position="568"/>
        <end position="577"/>
    </location>
</feature>
<keyword evidence="4 6" id="KW-0067">ATP-binding</keyword>
<evidence type="ECO:0000313" key="11">
    <source>
        <dbReference type="Proteomes" id="UP000198796"/>
    </source>
</evidence>
<dbReference type="SMART" id="SM00487">
    <property type="entry name" value="DEXDc"/>
    <property type="match status" value="1"/>
</dbReference>
<dbReference type="Gene3D" id="3.30.70.330">
    <property type="match status" value="1"/>
</dbReference>
<dbReference type="GO" id="GO:0016787">
    <property type="term" value="F:hydrolase activity"/>
    <property type="evidence" value="ECO:0007669"/>
    <property type="project" value="UniProtKB-KW"/>
</dbReference>
<evidence type="ECO:0000256" key="5">
    <source>
        <dbReference type="ARBA" id="ARBA00038437"/>
    </source>
</evidence>
<dbReference type="InterPro" id="IPR027417">
    <property type="entry name" value="P-loop_NTPase"/>
</dbReference>
<feature type="domain" description="Helicase C-terminal" evidence="9">
    <location>
        <begin position="224"/>
        <end position="391"/>
    </location>
</feature>
<dbReference type="GO" id="GO:0003676">
    <property type="term" value="F:nucleic acid binding"/>
    <property type="evidence" value="ECO:0007669"/>
    <property type="project" value="InterPro"/>
</dbReference>
<evidence type="ECO:0000256" key="7">
    <source>
        <dbReference type="SAM" id="MobiDB-lite"/>
    </source>
</evidence>
<feature type="compositionally biased region" description="Basic and acidic residues" evidence="7">
    <location>
        <begin position="591"/>
        <end position="622"/>
    </location>
</feature>
<feature type="domain" description="Helicase ATP-binding" evidence="8">
    <location>
        <begin position="25"/>
        <end position="201"/>
    </location>
</feature>
<feature type="compositionally biased region" description="Basic and acidic residues" evidence="7">
    <location>
        <begin position="536"/>
        <end position="549"/>
    </location>
</feature>
<evidence type="ECO:0000313" key="10">
    <source>
        <dbReference type="EMBL" id="SFA98389.1"/>
    </source>
</evidence>
<protein>
    <submittedName>
        <fullName evidence="10">ATP-dependent RNA helicase DeaD</fullName>
    </submittedName>
</protein>
<dbReference type="PROSITE" id="PS51194">
    <property type="entry name" value="HELICASE_CTER"/>
    <property type="match status" value="1"/>
</dbReference>
<keyword evidence="11" id="KW-1185">Reference proteome</keyword>
<keyword evidence="1 6" id="KW-0547">Nucleotide-binding</keyword>
<dbReference type="InterPro" id="IPR005580">
    <property type="entry name" value="DbpA/CsdA_RNA-bd_dom"/>
</dbReference>
<dbReference type="Pfam" id="PF00271">
    <property type="entry name" value="Helicase_C"/>
    <property type="match status" value="1"/>
</dbReference>